<evidence type="ECO:0000313" key="1">
    <source>
        <dbReference type="EMBL" id="KAK4887542.1"/>
    </source>
</evidence>
<proteinExistence type="predicted"/>
<reference evidence="2" key="1">
    <citation type="submission" date="2023-01" db="EMBL/GenBank/DDBJ databases">
        <title>Key to firefly adult light organ development and bioluminescence: homeobox transcription factors regulate luciferase expression and transportation to peroxisome.</title>
        <authorList>
            <person name="Fu X."/>
        </authorList>
    </citation>
    <scope>NUCLEOTIDE SEQUENCE [LARGE SCALE GENOMIC DNA]</scope>
</reference>
<name>A0AAN7Q9W9_9COLE</name>
<evidence type="ECO:0000313" key="2">
    <source>
        <dbReference type="Proteomes" id="UP001353858"/>
    </source>
</evidence>
<accession>A0AAN7Q9W9</accession>
<keyword evidence="2" id="KW-1185">Reference proteome</keyword>
<protein>
    <submittedName>
        <fullName evidence="1">Uncharacterized protein</fullName>
    </submittedName>
</protein>
<comment type="caution">
    <text evidence="1">The sequence shown here is derived from an EMBL/GenBank/DDBJ whole genome shotgun (WGS) entry which is preliminary data.</text>
</comment>
<dbReference type="AlphaFoldDB" id="A0AAN7Q9W9"/>
<dbReference type="EMBL" id="JARPUR010000001">
    <property type="protein sequence ID" value="KAK4887542.1"/>
    <property type="molecule type" value="Genomic_DNA"/>
</dbReference>
<organism evidence="1 2">
    <name type="scientific">Aquatica leii</name>
    <dbReference type="NCBI Taxonomy" id="1421715"/>
    <lineage>
        <taxon>Eukaryota</taxon>
        <taxon>Metazoa</taxon>
        <taxon>Ecdysozoa</taxon>
        <taxon>Arthropoda</taxon>
        <taxon>Hexapoda</taxon>
        <taxon>Insecta</taxon>
        <taxon>Pterygota</taxon>
        <taxon>Neoptera</taxon>
        <taxon>Endopterygota</taxon>
        <taxon>Coleoptera</taxon>
        <taxon>Polyphaga</taxon>
        <taxon>Elateriformia</taxon>
        <taxon>Elateroidea</taxon>
        <taxon>Lampyridae</taxon>
        <taxon>Luciolinae</taxon>
        <taxon>Aquatica</taxon>
    </lineage>
</organism>
<dbReference type="Proteomes" id="UP001353858">
    <property type="component" value="Unassembled WGS sequence"/>
</dbReference>
<sequence length="121" mass="14105">MEVRCQCRRCVQGATYENPLDVQTSDFLQHLKVDDFVLVRYECELYPGRIVHLEDDGEVLISAMKKSASNWKWPSTPDEIHYSKDEVVQKIDEPEQIGRREIFKVKELQVYSDLLASADKN</sequence>
<gene>
    <name evidence="1" type="ORF">RN001_003813</name>
</gene>